<accession>X0ZY66</accession>
<reference evidence="2" key="1">
    <citation type="journal article" date="2014" name="Front. Microbiol.">
        <title>High frequency of phylogenetically diverse reductive dehalogenase-homologous genes in deep subseafloor sedimentary metagenomes.</title>
        <authorList>
            <person name="Kawai M."/>
            <person name="Futagami T."/>
            <person name="Toyoda A."/>
            <person name="Takaki Y."/>
            <person name="Nishi S."/>
            <person name="Hori S."/>
            <person name="Arai W."/>
            <person name="Tsubouchi T."/>
            <person name="Morono Y."/>
            <person name="Uchiyama I."/>
            <person name="Ito T."/>
            <person name="Fujiyama A."/>
            <person name="Inagaki F."/>
            <person name="Takami H."/>
        </authorList>
    </citation>
    <scope>NUCLEOTIDE SEQUENCE</scope>
    <source>
        <strain evidence="2">Expedition CK06-06</strain>
    </source>
</reference>
<comment type="caution">
    <text evidence="2">The sequence shown here is derived from an EMBL/GenBank/DDBJ whole genome shotgun (WGS) entry which is preliminary data.</text>
</comment>
<gene>
    <name evidence="2" type="ORF">S01H4_04267</name>
</gene>
<keyword evidence="1" id="KW-1133">Transmembrane helix</keyword>
<dbReference type="AlphaFoldDB" id="X0ZY66"/>
<evidence type="ECO:0000313" key="2">
    <source>
        <dbReference type="EMBL" id="GAG62847.1"/>
    </source>
</evidence>
<feature type="transmembrane region" description="Helical" evidence="1">
    <location>
        <begin position="13"/>
        <end position="35"/>
    </location>
</feature>
<feature type="transmembrane region" description="Helical" evidence="1">
    <location>
        <begin position="75"/>
        <end position="96"/>
    </location>
</feature>
<dbReference type="EMBL" id="BART01001128">
    <property type="protein sequence ID" value="GAG62847.1"/>
    <property type="molecule type" value="Genomic_DNA"/>
</dbReference>
<keyword evidence="1" id="KW-0472">Membrane</keyword>
<proteinExistence type="predicted"/>
<feature type="transmembrane region" description="Helical" evidence="1">
    <location>
        <begin position="108"/>
        <end position="125"/>
    </location>
</feature>
<organism evidence="2">
    <name type="scientific">marine sediment metagenome</name>
    <dbReference type="NCBI Taxonomy" id="412755"/>
    <lineage>
        <taxon>unclassified sequences</taxon>
        <taxon>metagenomes</taxon>
        <taxon>ecological metagenomes</taxon>
    </lineage>
</organism>
<name>X0ZY66_9ZZZZ</name>
<evidence type="ECO:0000256" key="1">
    <source>
        <dbReference type="SAM" id="Phobius"/>
    </source>
</evidence>
<protein>
    <submittedName>
        <fullName evidence="2">Uncharacterized protein</fullName>
    </submittedName>
</protein>
<sequence length="130" mass="14859">MLKGIKLLILTKIIFILSAYLITFLIIFLIFICVLKSHAPENDDESTDHGMAGSYYYGLDLKIPSIGDKTWRGCLIPLLIILSILFVSAILTYFIYKLYPFEPTIPNFVTIIGSFFGVFIAFYFLRKSLE</sequence>
<keyword evidence="1" id="KW-0812">Transmembrane</keyword>